<sequence length="100" mass="11151">MTKKIVFTADMSHGSEQWRARYDAAFPDNLPVIPAGVGQGIAKMKSRGFSFLGALNYALNVTMTEWLSDASNQELFIRAWVLGVWRVEETGEIVKAEAEK</sequence>
<evidence type="ECO:0000313" key="2">
    <source>
        <dbReference type="Proteomes" id="UP001229832"/>
    </source>
</evidence>
<keyword evidence="2" id="KW-1185">Reference proteome</keyword>
<dbReference type="Proteomes" id="UP001229832">
    <property type="component" value="Chromosome"/>
</dbReference>
<accession>A0ABD7ZCM5</accession>
<name>A0ABD7ZCM5_LACZE</name>
<dbReference type="AlphaFoldDB" id="A0ABD7ZCM5"/>
<dbReference type="EMBL" id="CP132485">
    <property type="protein sequence ID" value="WLV84645.1"/>
    <property type="molecule type" value="Genomic_DNA"/>
</dbReference>
<proteinExistence type="predicted"/>
<evidence type="ECO:0000313" key="1">
    <source>
        <dbReference type="EMBL" id="WLV84645.1"/>
    </source>
</evidence>
<organism evidence="1 2">
    <name type="scientific">Lacticaseibacillus zeae subsp. silagei</name>
    <dbReference type="NCBI Taxonomy" id="3068307"/>
    <lineage>
        <taxon>Bacteria</taxon>
        <taxon>Bacillati</taxon>
        <taxon>Bacillota</taxon>
        <taxon>Bacilli</taxon>
        <taxon>Lactobacillales</taxon>
        <taxon>Lactobacillaceae</taxon>
        <taxon>Lacticaseibacillus</taxon>
    </lineage>
</organism>
<protein>
    <submittedName>
        <fullName evidence="1">Uncharacterized protein</fullName>
    </submittedName>
</protein>
<gene>
    <name evidence="1" type="ORF">LACZS2_001123</name>
</gene>
<dbReference type="RefSeq" id="WP_306402798.1">
    <property type="nucleotide sequence ID" value="NZ_CP132485.1"/>
</dbReference>
<reference evidence="1 2" key="1">
    <citation type="submission" date="2023-08" db="EMBL/GenBank/DDBJ databases">
        <authorList>
            <person name="Buchebner-Jance M."/>
        </authorList>
    </citation>
    <scope>NUCLEOTIDE SEQUENCE [LARGE SCALE GENOMIC DNA]</scope>
    <source>
        <strain evidence="1 2">NCIMB 15475</strain>
    </source>
</reference>